<keyword evidence="4 13" id="KW-0813">Transport</keyword>
<gene>
    <name evidence="13 16" type="primary">yidC</name>
    <name evidence="16" type="ORF">CAMGR0001_1942</name>
</gene>
<dbReference type="PRINTS" id="PR00701">
    <property type="entry name" value="60KDINNERMP"/>
</dbReference>
<evidence type="ECO:0000256" key="3">
    <source>
        <dbReference type="ARBA" id="ARBA00015325"/>
    </source>
</evidence>
<dbReference type="OrthoDB" id="9780552at2"/>
<evidence type="ECO:0000256" key="7">
    <source>
        <dbReference type="ARBA" id="ARBA00022927"/>
    </source>
</evidence>
<evidence type="ECO:0000256" key="13">
    <source>
        <dbReference type="HAMAP-Rule" id="MF_01810"/>
    </source>
</evidence>
<dbReference type="eggNOG" id="COG0706">
    <property type="taxonomic scope" value="Bacteria"/>
</dbReference>
<accession>C8PLD3</accession>
<dbReference type="Pfam" id="PF14849">
    <property type="entry name" value="YidC_periplas"/>
    <property type="match status" value="1"/>
</dbReference>
<feature type="transmembrane region" description="Helical" evidence="13">
    <location>
        <begin position="496"/>
        <end position="518"/>
    </location>
</feature>
<feature type="transmembrane region" description="Helical" evidence="13">
    <location>
        <begin position="12"/>
        <end position="30"/>
    </location>
</feature>
<comment type="similarity">
    <text evidence="2 13">Belongs to the OXA1/ALB3/YidC family. Type 1 subfamily.</text>
</comment>
<dbReference type="InterPro" id="IPR028053">
    <property type="entry name" value="Membr_insert_YidC_N"/>
</dbReference>
<dbReference type="PRINTS" id="PR01900">
    <property type="entry name" value="YIDCPROTEIN"/>
</dbReference>
<sequence>MLDKLPQSKRLAIAIATALIFFVAYDHFYLSKIRAAMEANATAAQIAQKNTAKSAPQTSAAGVSAQGANLNTANSISAPLVRVVGKEANFTIDGLGRISSYALNDAKFRNENGDAINLIDPKSHSKPLEMRFEDAALNAMAFDTPYSASSNELDVRNGEASVTLSQSLGAVSINKILTFYPNGSYKLDLKLGGNARYFISPGSRPNVEVDSYTVHGVIVGKPGEAGISDKIASFFTGSQAISESVEIFKDGDVDKNERISGANIAASSDRYYTTLFYGESLNATVTDADKISQVFIGSDGDLSLTGYIGAKDHATLSSINPALTHIIEYGWFTFIARPMFKFLNWLHGYIGNWGWSIVVLTLIIRLILFPLSYKGMLSMNKLKDLAPKMKELQEKYKDDKQKLQMHMMDLYKKNGANPMGGCLPILLQIPVFFAIYRVLLNAIELKGAEWALWIHDLSLKDPYYILPITMGILMFLQQKITPTTFTDPMQEKMMKFLPLIFTVFFVMFPAGLTLYWTVNNFCSIIQQYVINKAFARHKQAQIAEKKS</sequence>
<dbReference type="CDD" id="cd20070">
    <property type="entry name" value="5TM_YidC_Alb3"/>
    <property type="match status" value="1"/>
</dbReference>
<dbReference type="STRING" id="824.CGRAC_1423"/>
<evidence type="ECO:0000256" key="5">
    <source>
        <dbReference type="ARBA" id="ARBA00022475"/>
    </source>
</evidence>
<dbReference type="HAMAP" id="MF_01810">
    <property type="entry name" value="YidC_type1"/>
    <property type="match status" value="1"/>
</dbReference>
<dbReference type="InterPro" id="IPR019998">
    <property type="entry name" value="Membr_insert_YidC"/>
</dbReference>
<dbReference type="Pfam" id="PF02096">
    <property type="entry name" value="60KD_IMP"/>
    <property type="match status" value="1"/>
</dbReference>
<evidence type="ECO:0000256" key="4">
    <source>
        <dbReference type="ARBA" id="ARBA00022448"/>
    </source>
</evidence>
<evidence type="ECO:0000313" key="17">
    <source>
        <dbReference type="Proteomes" id="UP000005709"/>
    </source>
</evidence>
<feature type="transmembrane region" description="Helical" evidence="13">
    <location>
        <begin position="353"/>
        <end position="373"/>
    </location>
</feature>
<evidence type="ECO:0000256" key="11">
    <source>
        <dbReference type="ARBA" id="ARBA00033245"/>
    </source>
</evidence>
<dbReference type="GO" id="GO:0015031">
    <property type="term" value="P:protein transport"/>
    <property type="evidence" value="ECO:0007669"/>
    <property type="project" value="UniProtKB-KW"/>
</dbReference>
<keyword evidence="5 13" id="KW-1003">Cell membrane</keyword>
<dbReference type="PANTHER" id="PTHR12428:SF65">
    <property type="entry name" value="CYTOCHROME C OXIDASE ASSEMBLY PROTEIN COX18, MITOCHONDRIAL"/>
    <property type="match status" value="1"/>
</dbReference>
<comment type="subunit">
    <text evidence="13">Interacts with the Sec translocase complex via SecD. Specifically interacts with transmembrane segments of nascent integral membrane proteins during membrane integration.</text>
</comment>
<dbReference type="InterPro" id="IPR001708">
    <property type="entry name" value="YidC/ALB3/OXA1/COX18"/>
</dbReference>
<evidence type="ECO:0000256" key="6">
    <source>
        <dbReference type="ARBA" id="ARBA00022692"/>
    </source>
</evidence>
<keyword evidence="9 13" id="KW-0472">Membrane</keyword>
<evidence type="ECO:0000256" key="8">
    <source>
        <dbReference type="ARBA" id="ARBA00022989"/>
    </source>
</evidence>
<keyword evidence="8 13" id="KW-1133">Transmembrane helix</keyword>
<comment type="function">
    <text evidence="13">Required for the insertion and/or proper folding and/or complex formation of integral membrane proteins into the membrane. Involved in integration of membrane proteins that insert both dependently and independently of the Sec translocase complex, as well as at least some lipoproteins. Aids folding of multispanning membrane proteins.</text>
</comment>
<dbReference type="GO" id="GO:0032977">
    <property type="term" value="F:membrane insertase activity"/>
    <property type="evidence" value="ECO:0007669"/>
    <property type="project" value="InterPro"/>
</dbReference>
<dbReference type="GO" id="GO:0005886">
    <property type="term" value="C:plasma membrane"/>
    <property type="evidence" value="ECO:0007669"/>
    <property type="project" value="UniProtKB-SubCell"/>
</dbReference>
<proteinExistence type="inferred from homology"/>
<keyword evidence="17" id="KW-1185">Reference proteome</keyword>
<name>C8PLD3_9BACT</name>
<dbReference type="NCBIfam" id="TIGR03593">
    <property type="entry name" value="yidC_nterm"/>
    <property type="match status" value="1"/>
</dbReference>
<evidence type="ECO:0000259" key="14">
    <source>
        <dbReference type="Pfam" id="PF02096"/>
    </source>
</evidence>
<reference evidence="16 17" key="1">
    <citation type="submission" date="2009-07" db="EMBL/GenBank/DDBJ databases">
        <authorList>
            <person name="Madupu R."/>
            <person name="Sebastian Y."/>
            <person name="Durkin A.S."/>
            <person name="Torralba M."/>
            <person name="Methe B."/>
            <person name="Sutton G.G."/>
            <person name="Strausberg R.L."/>
            <person name="Nelson K.E."/>
        </authorList>
    </citation>
    <scope>NUCLEOTIDE SEQUENCE [LARGE SCALE GENOMIC DNA]</scope>
    <source>
        <strain evidence="16 17">RM3268</strain>
    </source>
</reference>
<evidence type="ECO:0000256" key="9">
    <source>
        <dbReference type="ARBA" id="ARBA00023136"/>
    </source>
</evidence>
<organism evidence="16 17">
    <name type="scientific">Campylobacter gracilis RM3268</name>
    <dbReference type="NCBI Taxonomy" id="553220"/>
    <lineage>
        <taxon>Bacteria</taxon>
        <taxon>Pseudomonadati</taxon>
        <taxon>Campylobacterota</taxon>
        <taxon>Epsilonproteobacteria</taxon>
        <taxon>Campylobacterales</taxon>
        <taxon>Campylobacteraceae</taxon>
        <taxon>Campylobacter</taxon>
    </lineage>
</organism>
<keyword evidence="10 13" id="KW-0143">Chaperone</keyword>
<comment type="caution">
    <text evidence="16">The sequence shown here is derived from an EMBL/GenBank/DDBJ whole genome shotgun (WGS) entry which is preliminary data.</text>
</comment>
<evidence type="ECO:0000256" key="2">
    <source>
        <dbReference type="ARBA" id="ARBA00010527"/>
    </source>
</evidence>
<dbReference type="PANTHER" id="PTHR12428">
    <property type="entry name" value="OXA1"/>
    <property type="match status" value="1"/>
</dbReference>
<dbReference type="AlphaFoldDB" id="C8PLD3"/>
<keyword evidence="6 13" id="KW-0812">Transmembrane</keyword>
<keyword evidence="7 13" id="KW-0653">Protein transport</keyword>
<evidence type="ECO:0000256" key="12">
    <source>
        <dbReference type="ARBA" id="ARBA00033342"/>
    </source>
</evidence>
<dbReference type="EMBL" id="ACYG01000032">
    <property type="protein sequence ID" value="EEV16245.1"/>
    <property type="molecule type" value="Genomic_DNA"/>
</dbReference>
<dbReference type="RefSeq" id="WP_005873220.1">
    <property type="nucleotide sequence ID" value="NZ_ACYG01000032.1"/>
</dbReference>
<dbReference type="NCBIfam" id="TIGR03592">
    <property type="entry name" value="yidC_oxa1_cterm"/>
    <property type="match status" value="1"/>
</dbReference>
<dbReference type="Proteomes" id="UP000005709">
    <property type="component" value="Unassembled WGS sequence"/>
</dbReference>
<feature type="transmembrane region" description="Helical" evidence="13">
    <location>
        <begin position="415"/>
        <end position="439"/>
    </location>
</feature>
<evidence type="ECO:0000259" key="15">
    <source>
        <dbReference type="Pfam" id="PF14849"/>
    </source>
</evidence>
<evidence type="ECO:0000313" key="16">
    <source>
        <dbReference type="EMBL" id="EEV16245.1"/>
    </source>
</evidence>
<evidence type="ECO:0000256" key="10">
    <source>
        <dbReference type="ARBA" id="ARBA00023186"/>
    </source>
</evidence>
<feature type="domain" description="Membrane insertase YidC/Oxa/ALB C-terminal" evidence="14">
    <location>
        <begin position="353"/>
        <end position="532"/>
    </location>
</feature>
<dbReference type="InterPro" id="IPR038221">
    <property type="entry name" value="YidC_periplasmic_sf"/>
</dbReference>
<dbReference type="InterPro" id="IPR028055">
    <property type="entry name" value="YidC/Oxa/ALB_C"/>
</dbReference>
<dbReference type="CDD" id="cd19960">
    <property type="entry name" value="YidC_peri"/>
    <property type="match status" value="1"/>
</dbReference>
<comment type="subcellular location">
    <subcellularLocation>
        <location evidence="1">Cell inner membrane</location>
        <topology evidence="1">Multi-pass membrane protein</topology>
    </subcellularLocation>
    <subcellularLocation>
        <location evidence="13">Cell membrane</location>
        <topology evidence="13">Multi-pass membrane protein</topology>
    </subcellularLocation>
</comment>
<protein>
    <recommendedName>
        <fullName evidence="3 13">Membrane protein insertase YidC</fullName>
    </recommendedName>
    <alternativeName>
        <fullName evidence="12 13">Foldase YidC</fullName>
    </alternativeName>
    <alternativeName>
        <fullName evidence="11 13">Membrane integrase YidC</fullName>
    </alternativeName>
    <alternativeName>
        <fullName evidence="13">Membrane protein YidC</fullName>
    </alternativeName>
</protein>
<dbReference type="Gene3D" id="2.70.98.90">
    <property type="match status" value="1"/>
</dbReference>
<dbReference type="GO" id="GO:0051205">
    <property type="term" value="P:protein insertion into membrane"/>
    <property type="evidence" value="ECO:0007669"/>
    <property type="project" value="TreeGrafter"/>
</dbReference>
<dbReference type="NCBIfam" id="NF002357">
    <property type="entry name" value="PRK01318.2-4"/>
    <property type="match status" value="1"/>
</dbReference>
<feature type="domain" description="Membrane insertase YidC N-terminal" evidence="15">
    <location>
        <begin position="290"/>
        <end position="341"/>
    </location>
</feature>
<dbReference type="InterPro" id="IPR047196">
    <property type="entry name" value="YidC_ALB_C"/>
</dbReference>
<evidence type="ECO:0000256" key="1">
    <source>
        <dbReference type="ARBA" id="ARBA00004429"/>
    </source>
</evidence>